<name>A0A2P2NE45_RHIMU</name>
<evidence type="ECO:0000313" key="1">
    <source>
        <dbReference type="EMBL" id="MBX40737.1"/>
    </source>
</evidence>
<accession>A0A2P2NE45</accession>
<organism evidence="1">
    <name type="scientific">Rhizophora mucronata</name>
    <name type="common">Asiatic mangrove</name>
    <dbReference type="NCBI Taxonomy" id="61149"/>
    <lineage>
        <taxon>Eukaryota</taxon>
        <taxon>Viridiplantae</taxon>
        <taxon>Streptophyta</taxon>
        <taxon>Embryophyta</taxon>
        <taxon>Tracheophyta</taxon>
        <taxon>Spermatophyta</taxon>
        <taxon>Magnoliopsida</taxon>
        <taxon>eudicotyledons</taxon>
        <taxon>Gunneridae</taxon>
        <taxon>Pentapetalae</taxon>
        <taxon>rosids</taxon>
        <taxon>fabids</taxon>
        <taxon>Malpighiales</taxon>
        <taxon>Rhizophoraceae</taxon>
        <taxon>Rhizophora</taxon>
    </lineage>
</organism>
<reference evidence="1" key="1">
    <citation type="submission" date="2018-02" db="EMBL/GenBank/DDBJ databases">
        <title>Rhizophora mucronata_Transcriptome.</title>
        <authorList>
            <person name="Meera S.P."/>
            <person name="Sreeshan A."/>
            <person name="Augustine A."/>
        </authorList>
    </citation>
    <scope>NUCLEOTIDE SEQUENCE</scope>
    <source>
        <tissue evidence="1">Leaf</tissue>
    </source>
</reference>
<proteinExistence type="predicted"/>
<sequence length="29" mass="3506">MNRRHGHLSREIFFLNNQHNMAHALNYAI</sequence>
<protein>
    <submittedName>
        <fullName evidence="1">Uncharacterized protein</fullName>
    </submittedName>
</protein>
<dbReference type="EMBL" id="GGEC01060253">
    <property type="protein sequence ID" value="MBX40737.1"/>
    <property type="molecule type" value="Transcribed_RNA"/>
</dbReference>
<dbReference type="AlphaFoldDB" id="A0A2P2NE45"/>